<dbReference type="PANTHER" id="PTHR34820:SF4">
    <property type="entry name" value="INNER MEMBRANE PROTEIN YEBZ"/>
    <property type="match status" value="1"/>
</dbReference>
<keyword evidence="6" id="KW-0997">Cell inner membrane</keyword>
<comment type="function">
    <text evidence="6">Involved in copper resistance.</text>
</comment>
<feature type="transmembrane region" description="Helical" evidence="6">
    <location>
        <begin position="193"/>
        <end position="214"/>
    </location>
</feature>
<keyword evidence="3 6" id="KW-0812">Transmembrane</keyword>
<dbReference type="GeneID" id="61385459"/>
<evidence type="ECO:0000259" key="7">
    <source>
        <dbReference type="Pfam" id="PF05425"/>
    </source>
</evidence>
<dbReference type="PANTHER" id="PTHR34820">
    <property type="entry name" value="INNER MEMBRANE PROTEIN YEBZ"/>
    <property type="match status" value="1"/>
</dbReference>
<dbReference type="GO" id="GO:0046688">
    <property type="term" value="P:response to copper ion"/>
    <property type="evidence" value="ECO:0007669"/>
    <property type="project" value="UniProtKB-UniRule"/>
</dbReference>
<feature type="transmembrane region" description="Helical" evidence="6">
    <location>
        <begin position="117"/>
        <end position="138"/>
    </location>
</feature>
<dbReference type="InterPro" id="IPR032694">
    <property type="entry name" value="CopC/D"/>
</dbReference>
<evidence type="ECO:0000256" key="6">
    <source>
        <dbReference type="RuleBase" id="RU369037"/>
    </source>
</evidence>
<dbReference type="NCBIfam" id="NF033808">
    <property type="entry name" value="copper_CopD"/>
    <property type="match status" value="1"/>
</dbReference>
<keyword evidence="2 6" id="KW-1003">Cell membrane</keyword>
<comment type="caution">
    <text evidence="8">The sequence shown here is derived from an EMBL/GenBank/DDBJ whole genome shotgun (WGS) entry which is preliminary data.</text>
</comment>
<dbReference type="Proteomes" id="UP000036196">
    <property type="component" value="Unassembled WGS sequence"/>
</dbReference>
<evidence type="ECO:0000313" key="10">
    <source>
        <dbReference type="Proteomes" id="UP000036196"/>
    </source>
</evidence>
<feature type="transmembrane region" description="Helical" evidence="6">
    <location>
        <begin position="226"/>
        <end position="247"/>
    </location>
</feature>
<dbReference type="InterPro" id="IPR008457">
    <property type="entry name" value="Cu-R_CopD_dom"/>
</dbReference>
<feature type="transmembrane region" description="Helical" evidence="6">
    <location>
        <begin position="6"/>
        <end position="29"/>
    </location>
</feature>
<dbReference type="eggNOG" id="COG1276">
    <property type="taxonomic scope" value="Bacteria"/>
</dbReference>
<accession>A0A0J5MA69</accession>
<keyword evidence="6" id="KW-0186">Copper</keyword>
<evidence type="ECO:0000256" key="2">
    <source>
        <dbReference type="ARBA" id="ARBA00022475"/>
    </source>
</evidence>
<dbReference type="Proteomes" id="UP001236270">
    <property type="component" value="Unassembled WGS sequence"/>
</dbReference>
<protein>
    <recommendedName>
        <fullName evidence="6">Copper resistance protein D</fullName>
    </recommendedName>
</protein>
<evidence type="ECO:0000256" key="4">
    <source>
        <dbReference type="ARBA" id="ARBA00022989"/>
    </source>
</evidence>
<dbReference type="AlphaFoldDB" id="A0A0J5MA69"/>
<proteinExistence type="inferred from homology"/>
<dbReference type="Pfam" id="PF05425">
    <property type="entry name" value="CopD"/>
    <property type="match status" value="1"/>
</dbReference>
<sequence length="289" mass="31439">MLDALYIALRLLHFAALMAAFGYALYAAWWAPYPLRRLLRRRYGSTLACALWLNALSATLILIVQGGLMGSGWADVLSPPIWQAVADTRFGSVWLWQIVLAWLTLAAVLLRPRRAAALLLVLCIGQFMLQASVGHAAMHGGTAGVLQRINHTLHLLCGAAWLGGLLPFLYCLRLAHGRWRQAALAAMMRFSRYGHLAVAGVIASGAVNTLLIQGRLLSDSDWGRALLLKSALVALMVVIALANRYLLVPGLATNGRRAERLLVRTTQAEIVLGALVLAAVSLFATWEPF</sequence>
<keyword evidence="4 6" id="KW-1133">Transmembrane helix</keyword>
<dbReference type="STRING" id="61647.LG71_14560"/>
<reference evidence="8 10" key="1">
    <citation type="submission" date="2015-05" db="EMBL/GenBank/DDBJ databases">
        <title>Genome sequences of Pluralibacter gergoviae.</title>
        <authorList>
            <person name="Greninger A.L."/>
            <person name="Miller S."/>
        </authorList>
    </citation>
    <scope>NUCLEOTIDE SEQUENCE [LARGE SCALE GENOMIC DNA]</scope>
    <source>
        <strain evidence="8 10">JS81F13</strain>
    </source>
</reference>
<comment type="subcellular location">
    <subcellularLocation>
        <location evidence="6">Cell inner membrane</location>
        <topology evidence="6">Multi-pass membrane protein</topology>
    </subcellularLocation>
    <subcellularLocation>
        <location evidence="1">Cell membrane</location>
        <topology evidence="1">Multi-pass membrane protein</topology>
    </subcellularLocation>
</comment>
<gene>
    <name evidence="9" type="primary">copD</name>
    <name evidence="8" type="ORF">ABW06_01175</name>
    <name evidence="9" type="ORF">RBJ30_10115</name>
</gene>
<feature type="transmembrane region" description="Helical" evidence="6">
    <location>
        <begin position="268"/>
        <end position="286"/>
    </location>
</feature>
<dbReference type="InterPro" id="IPR047689">
    <property type="entry name" value="CopD"/>
</dbReference>
<organism evidence="8 10">
    <name type="scientific">Pluralibacter gergoviae</name>
    <name type="common">Enterobacter gergoviae</name>
    <dbReference type="NCBI Taxonomy" id="61647"/>
    <lineage>
        <taxon>Bacteria</taxon>
        <taxon>Pseudomonadati</taxon>
        <taxon>Pseudomonadota</taxon>
        <taxon>Gammaproteobacteria</taxon>
        <taxon>Enterobacterales</taxon>
        <taxon>Enterobacteriaceae</taxon>
        <taxon>Pluralibacter</taxon>
    </lineage>
</organism>
<feature type="domain" description="Copper resistance protein D" evidence="7">
    <location>
        <begin position="185"/>
        <end position="282"/>
    </location>
</feature>
<dbReference type="GO" id="GO:0006825">
    <property type="term" value="P:copper ion transport"/>
    <property type="evidence" value="ECO:0007669"/>
    <property type="project" value="InterPro"/>
</dbReference>
<evidence type="ECO:0000313" key="8">
    <source>
        <dbReference type="EMBL" id="KMK16584.1"/>
    </source>
</evidence>
<reference evidence="9" key="2">
    <citation type="submission" date="2023-08" db="EMBL/GenBank/DDBJ databases">
        <title>WGS of pathogenic bacterial species, Los Angeles County Public Health Laboratories.</title>
        <authorList>
            <person name="Garrigues J.M."/>
            <person name="Green N.M."/>
        </authorList>
    </citation>
    <scope>NUCLEOTIDE SEQUENCE</scope>
    <source>
        <strain evidence="9">LACPHL-BACT-2023-00068</strain>
    </source>
</reference>
<evidence type="ECO:0000256" key="5">
    <source>
        <dbReference type="ARBA" id="ARBA00023136"/>
    </source>
</evidence>
<comment type="similarity">
    <text evidence="6">Belongs to the CopD family.</text>
</comment>
<feature type="transmembrane region" description="Helical" evidence="6">
    <location>
        <begin position="93"/>
        <end position="110"/>
    </location>
</feature>
<evidence type="ECO:0000256" key="3">
    <source>
        <dbReference type="ARBA" id="ARBA00022692"/>
    </source>
</evidence>
<dbReference type="GO" id="GO:0005886">
    <property type="term" value="C:plasma membrane"/>
    <property type="evidence" value="ECO:0007669"/>
    <property type="project" value="UniProtKB-SubCell"/>
</dbReference>
<evidence type="ECO:0000256" key="1">
    <source>
        <dbReference type="ARBA" id="ARBA00004651"/>
    </source>
</evidence>
<evidence type="ECO:0000313" key="9">
    <source>
        <dbReference type="EMBL" id="MDQ2309456.1"/>
    </source>
</evidence>
<keyword evidence="5 6" id="KW-0472">Membrane</keyword>
<dbReference type="RefSeq" id="WP_048252908.1">
    <property type="nucleotide sequence ID" value="NZ_CBCSIS010000005.1"/>
</dbReference>
<keyword evidence="10" id="KW-1185">Reference proteome</keyword>
<feature type="transmembrane region" description="Helical" evidence="6">
    <location>
        <begin position="153"/>
        <end position="172"/>
    </location>
</feature>
<name>A0A0J5MA69_PLUGE</name>
<dbReference type="EMBL" id="LDZF01000001">
    <property type="protein sequence ID" value="KMK16584.1"/>
    <property type="molecule type" value="Genomic_DNA"/>
</dbReference>
<dbReference type="PATRIC" id="fig|61647.14.peg.2398"/>
<feature type="transmembrane region" description="Helical" evidence="6">
    <location>
        <begin position="50"/>
        <end position="73"/>
    </location>
</feature>
<dbReference type="EMBL" id="JAVDNV010000006">
    <property type="protein sequence ID" value="MDQ2309456.1"/>
    <property type="molecule type" value="Genomic_DNA"/>
</dbReference>